<reference evidence="2 3" key="1">
    <citation type="submission" date="2015-07" db="EMBL/GenBank/DDBJ databases">
        <authorList>
            <person name="Noorani M."/>
        </authorList>
    </citation>
    <scope>NUCLEOTIDE SEQUENCE [LARGE SCALE GENOMIC DNA]</scope>
    <source>
        <strain evidence="2">LMG728</strain>
    </source>
</reference>
<feature type="compositionally biased region" description="Polar residues" evidence="1">
    <location>
        <begin position="1"/>
        <end position="17"/>
    </location>
</feature>
<accession>A0A0K2ZUT6</accession>
<dbReference type="EMBL" id="CXOK01000043">
    <property type="protein sequence ID" value="CTP87919.1"/>
    <property type="molecule type" value="Genomic_DNA"/>
</dbReference>
<proteinExistence type="predicted"/>
<dbReference type="Proteomes" id="UP000041247">
    <property type="component" value="Unassembled WGS sequence"/>
</dbReference>
<evidence type="ECO:0000313" key="2">
    <source>
        <dbReference type="EMBL" id="CTP87919.1"/>
    </source>
</evidence>
<feature type="compositionally biased region" description="Basic and acidic residues" evidence="1">
    <location>
        <begin position="18"/>
        <end position="58"/>
    </location>
</feature>
<organism evidence="2 3">
    <name type="scientific">Xanthomonas graminis pv. poae</name>
    <dbReference type="NCBI Taxonomy" id="227946"/>
    <lineage>
        <taxon>Bacteria</taxon>
        <taxon>Pseudomonadati</taxon>
        <taxon>Pseudomonadota</taxon>
        <taxon>Gammaproteobacteria</taxon>
        <taxon>Lysobacterales</taxon>
        <taxon>Lysobacteraceae</taxon>
        <taxon>Xanthomonas</taxon>
        <taxon>Xanthomonas translucens group</taxon>
        <taxon>Xanthomonas graminis</taxon>
    </lineage>
</organism>
<protein>
    <submittedName>
        <fullName evidence="2">Uncharacterized protein</fullName>
    </submittedName>
</protein>
<feature type="region of interest" description="Disordered" evidence="1">
    <location>
        <begin position="1"/>
        <end position="58"/>
    </location>
</feature>
<sequence>MASTSNGENAHSSQQRSHTPDKLHNDNAQWKDRDQPDSDPERNHADPERDYPRPDGSQ</sequence>
<dbReference type="RefSeq" id="WP_170874266.1">
    <property type="nucleotide sequence ID" value="NZ_CP076250.1"/>
</dbReference>
<name>A0A0K2ZUT6_9XANT</name>
<gene>
    <name evidence="2" type="ORF">XTPLMG728_1726</name>
</gene>
<evidence type="ECO:0000313" key="3">
    <source>
        <dbReference type="Proteomes" id="UP000041247"/>
    </source>
</evidence>
<dbReference type="AlphaFoldDB" id="A0A0K2ZUT6"/>
<evidence type="ECO:0000256" key="1">
    <source>
        <dbReference type="SAM" id="MobiDB-lite"/>
    </source>
</evidence>